<evidence type="ECO:0000313" key="5">
    <source>
        <dbReference type="Proteomes" id="UP001152320"/>
    </source>
</evidence>
<evidence type="ECO:0000313" key="4">
    <source>
        <dbReference type="EMBL" id="KAJ8019382.1"/>
    </source>
</evidence>
<keyword evidence="5" id="KW-1185">Reference proteome</keyword>
<dbReference type="GO" id="GO:0000978">
    <property type="term" value="F:RNA polymerase II cis-regulatory region sequence-specific DNA binding"/>
    <property type="evidence" value="ECO:0007669"/>
    <property type="project" value="TreeGrafter"/>
</dbReference>
<protein>
    <submittedName>
        <fullName evidence="4">Forkhead box protein B1</fullName>
    </submittedName>
</protein>
<dbReference type="InterPro" id="IPR001766">
    <property type="entry name" value="Fork_head_dom"/>
</dbReference>
<comment type="subcellular location">
    <subcellularLocation>
        <location evidence="2">Nucleus</location>
    </subcellularLocation>
</comment>
<keyword evidence="1 2" id="KW-0238">DNA-binding</keyword>
<dbReference type="AlphaFoldDB" id="A0A9Q1BCC5"/>
<dbReference type="Pfam" id="PF00250">
    <property type="entry name" value="Forkhead"/>
    <property type="match status" value="1"/>
</dbReference>
<organism evidence="4 5">
    <name type="scientific">Holothuria leucospilota</name>
    <name type="common">Black long sea cucumber</name>
    <name type="synonym">Mertensiothuria leucospilota</name>
    <dbReference type="NCBI Taxonomy" id="206669"/>
    <lineage>
        <taxon>Eukaryota</taxon>
        <taxon>Metazoa</taxon>
        <taxon>Echinodermata</taxon>
        <taxon>Eleutherozoa</taxon>
        <taxon>Echinozoa</taxon>
        <taxon>Holothuroidea</taxon>
        <taxon>Aspidochirotacea</taxon>
        <taxon>Aspidochirotida</taxon>
        <taxon>Holothuriidae</taxon>
        <taxon>Holothuria</taxon>
    </lineage>
</organism>
<dbReference type="PANTHER" id="PTHR11829:SF142">
    <property type="entry name" value="FORK-HEAD DOMAIN-CONTAINING PROTEIN"/>
    <property type="match status" value="1"/>
</dbReference>
<comment type="caution">
    <text evidence="4">The sequence shown here is derived from an EMBL/GenBank/DDBJ whole genome shotgun (WGS) entry which is preliminary data.</text>
</comment>
<dbReference type="InterPro" id="IPR050211">
    <property type="entry name" value="FOX_domain-containing"/>
</dbReference>
<dbReference type="InterPro" id="IPR036390">
    <property type="entry name" value="WH_DNA-bd_sf"/>
</dbReference>
<dbReference type="GO" id="GO:0000981">
    <property type="term" value="F:DNA-binding transcription factor activity, RNA polymerase II-specific"/>
    <property type="evidence" value="ECO:0007669"/>
    <property type="project" value="TreeGrafter"/>
</dbReference>
<dbReference type="GO" id="GO:0030154">
    <property type="term" value="P:cell differentiation"/>
    <property type="evidence" value="ECO:0007669"/>
    <property type="project" value="TreeGrafter"/>
</dbReference>
<evidence type="ECO:0000256" key="2">
    <source>
        <dbReference type="PROSITE-ProRule" id="PRU00089"/>
    </source>
</evidence>
<dbReference type="Gene3D" id="1.10.10.10">
    <property type="entry name" value="Winged helix-like DNA-binding domain superfamily/Winged helix DNA-binding domain"/>
    <property type="match status" value="1"/>
</dbReference>
<reference evidence="4" key="1">
    <citation type="submission" date="2021-10" db="EMBL/GenBank/DDBJ databases">
        <title>Tropical sea cucumber genome reveals ecological adaptation and Cuvierian tubules defense mechanism.</title>
        <authorList>
            <person name="Chen T."/>
        </authorList>
    </citation>
    <scope>NUCLEOTIDE SEQUENCE</scope>
    <source>
        <strain evidence="4">Nanhai2018</strain>
        <tissue evidence="4">Muscle</tissue>
    </source>
</reference>
<dbReference type="PANTHER" id="PTHR11829">
    <property type="entry name" value="FORKHEAD BOX PROTEIN"/>
    <property type="match status" value="1"/>
</dbReference>
<proteinExistence type="predicted"/>
<keyword evidence="2" id="KW-0539">Nucleus</keyword>
<accession>A0A9Q1BCC5</accession>
<dbReference type="PROSITE" id="PS50039">
    <property type="entry name" value="FORK_HEAD_3"/>
    <property type="match status" value="1"/>
</dbReference>
<dbReference type="GO" id="GO:0009653">
    <property type="term" value="P:anatomical structure morphogenesis"/>
    <property type="evidence" value="ECO:0007669"/>
    <property type="project" value="TreeGrafter"/>
</dbReference>
<dbReference type="SUPFAM" id="SSF46785">
    <property type="entry name" value="Winged helix' DNA-binding domain"/>
    <property type="match status" value="1"/>
</dbReference>
<sequence>MFTSTLWQKFPYFRNNERSWRNTILHNLSRNECFIKAGCSDDQRGHSWAIHPANADDLSRGDFRRRRARLRVGAVSDHEVLSYSYPCYPPSYPSTFVPSQIGYVPMTYSPLSTIFSSGITPYMTSRLPQHHPGMPTGYLPATRSQTPYLVYRHR</sequence>
<dbReference type="InterPro" id="IPR036388">
    <property type="entry name" value="WH-like_DNA-bd_sf"/>
</dbReference>
<feature type="DNA-binding region" description="Fork-head" evidence="2">
    <location>
        <begin position="1"/>
        <end position="68"/>
    </location>
</feature>
<dbReference type="Proteomes" id="UP001152320">
    <property type="component" value="Unassembled WGS sequence"/>
</dbReference>
<dbReference type="SMART" id="SM00339">
    <property type="entry name" value="FH"/>
    <property type="match status" value="1"/>
</dbReference>
<feature type="domain" description="Fork-head" evidence="3">
    <location>
        <begin position="1"/>
        <end position="68"/>
    </location>
</feature>
<dbReference type="GO" id="GO:0005634">
    <property type="term" value="C:nucleus"/>
    <property type="evidence" value="ECO:0007669"/>
    <property type="project" value="UniProtKB-SubCell"/>
</dbReference>
<evidence type="ECO:0000259" key="3">
    <source>
        <dbReference type="PROSITE" id="PS50039"/>
    </source>
</evidence>
<dbReference type="EMBL" id="JAIZAY010000026">
    <property type="protein sequence ID" value="KAJ8019382.1"/>
    <property type="molecule type" value="Genomic_DNA"/>
</dbReference>
<evidence type="ECO:0000256" key="1">
    <source>
        <dbReference type="ARBA" id="ARBA00023125"/>
    </source>
</evidence>
<name>A0A9Q1BCC5_HOLLE</name>
<gene>
    <name evidence="4" type="ORF">HOLleu_42061</name>
</gene>
<dbReference type="OrthoDB" id="5954824at2759"/>